<evidence type="ECO:0000256" key="2">
    <source>
        <dbReference type="ARBA" id="ARBA00018687"/>
    </source>
</evidence>
<feature type="region of interest" description="Disordered" evidence="5">
    <location>
        <begin position="1"/>
        <end position="52"/>
    </location>
</feature>
<dbReference type="OrthoDB" id="10254973at2759"/>
<evidence type="ECO:0000256" key="5">
    <source>
        <dbReference type="SAM" id="MobiDB-lite"/>
    </source>
</evidence>
<accession>A0A6A6XKE6</accession>
<keyword evidence="3 4" id="KW-0175">Coiled coil</keyword>
<dbReference type="GO" id="GO:0030915">
    <property type="term" value="C:Smc5-Smc6 complex"/>
    <property type="evidence" value="ECO:0007669"/>
    <property type="project" value="TreeGrafter"/>
</dbReference>
<dbReference type="PANTHER" id="PTHR45916:SF1">
    <property type="entry name" value="STRUCTURAL MAINTENANCE OF CHROMOSOMES PROTEIN 5"/>
    <property type="match status" value="1"/>
</dbReference>
<dbReference type="SUPFAM" id="SSF52540">
    <property type="entry name" value="P-loop containing nucleoside triphosphate hydrolases"/>
    <property type="match status" value="1"/>
</dbReference>
<gene>
    <name evidence="7" type="ORF">K505DRAFT_400259</name>
</gene>
<dbReference type="AlphaFoldDB" id="A0A6A6XKE6"/>
<feature type="coiled-coil region" evidence="4">
    <location>
        <begin position="668"/>
        <end position="726"/>
    </location>
</feature>
<dbReference type="GO" id="GO:0003697">
    <property type="term" value="F:single-stranded DNA binding"/>
    <property type="evidence" value="ECO:0007669"/>
    <property type="project" value="TreeGrafter"/>
</dbReference>
<protein>
    <recommendedName>
        <fullName evidence="2">Structural maintenance of chromosomes protein 5</fullName>
    </recommendedName>
</protein>
<dbReference type="Proteomes" id="UP000799757">
    <property type="component" value="Unassembled WGS sequence"/>
</dbReference>
<feature type="compositionally biased region" description="Basic and acidic residues" evidence="5">
    <location>
        <begin position="392"/>
        <end position="407"/>
    </location>
</feature>
<evidence type="ECO:0000259" key="6">
    <source>
        <dbReference type="Pfam" id="PF02463"/>
    </source>
</evidence>
<name>A0A6A6XKE6_9PLEO</name>
<evidence type="ECO:0000313" key="8">
    <source>
        <dbReference type="Proteomes" id="UP000799757"/>
    </source>
</evidence>
<dbReference type="Gene3D" id="3.40.50.300">
    <property type="entry name" value="P-loop containing nucleotide triphosphate hydrolases"/>
    <property type="match status" value="2"/>
</dbReference>
<keyword evidence="8" id="KW-1185">Reference proteome</keyword>
<feature type="coiled-coil region" evidence="4">
    <location>
        <begin position="783"/>
        <end position="856"/>
    </location>
</feature>
<dbReference type="InterPro" id="IPR027417">
    <property type="entry name" value="P-loop_NTPase"/>
</dbReference>
<dbReference type="GO" id="GO:0000724">
    <property type="term" value="P:double-strand break repair via homologous recombination"/>
    <property type="evidence" value="ECO:0007669"/>
    <property type="project" value="TreeGrafter"/>
</dbReference>
<dbReference type="PANTHER" id="PTHR45916">
    <property type="entry name" value="STRUCTURAL MAINTENANCE OF CHROMOSOMES PROTEIN 5"/>
    <property type="match status" value="1"/>
</dbReference>
<feature type="domain" description="RecF/RecN/SMC N-terminal" evidence="6">
    <location>
        <begin position="61"/>
        <end position="1056"/>
    </location>
</feature>
<dbReference type="InterPro" id="IPR003395">
    <property type="entry name" value="RecF/RecN/SMC_N"/>
</dbReference>
<feature type="region of interest" description="Disordered" evidence="5">
    <location>
        <begin position="369"/>
        <end position="407"/>
    </location>
</feature>
<sequence>MPGVQTVHKRRNNHVVSSDAGEDSGSDMSSKRARLNSDASSEDGYYDGNESIADAHQPGSIVRVKLTEFVTYTAAEFHPGPSLNMVIGPNGTGKSTLVCAICLGLGWSPKHLGRAKEIGEFVKHGSEKAEIEIELAAGKNHNKNPVIHRAIRKEGNKSLFYINGIQSTQAAVVELARSFSIQIDNLCQFLPQDRVVEFARLDPVSLLRETQRAAAPEQMIIWHDKLKKLRTAEKLLEVQHTNEDGHLKDLQKKQNATREDVEHWNQRQDLVLKSKALVRCRPVIKRAVLKNQLGLVKAELRSSRQELQQLQAEEEPTRQAQRDMVAYRDQIDQIVRNRRNNIDRAKRTADNIAESIKTEQGSVEVALTKKDAEKDTRKKRQQQVDTLNQDIKNLERSRESEPERLDERRNVRYGELRSESSRIERRELDVDDKMSAEKHRANELKRSIANKKGDREQLDTRTGQQAILLARLSSDAAAGWKWIEDHRASLPLKGHIHGPPILTCSVTDPRMADAVESQLKLFDMTAITCENAEDAQFISNKLLGDLSLHQVSIRTSPQPLAFYRSPATRDELSSYGLEGWLVDYLQGPEPVLAMLCENAQIHRAAFTSKSLSNQEHQDLERSTIATWIAGQERYQITRRREYGATSTRVTNIKKARMFIDQPVDGEEKRRLDNAVTEMERDLEEVRNGFQVLRDEKQGLKAEHERVKAEMKEIQEYQEKRRKAISVWKALPGKIAERKTERDELVRLITTTSRRVREMIEIAEKGSLEIARKTLEYTKAVAQLRHFNESLVEAEIRLVEANSEFDALENENRHILQRVAAKEASIRELEVRRIKIRDEHNDIVNQANADLRNSSEEEKRIFEKYQNHTSDEDLENEIEAVTARLSLMAEGNPHAVRAYEKREQDIAMANEKLLQMHADLNTTKERILQIRGQWEPQLDTLVAKISDGFSNNFEKIGCAGQVGVYKDDDFENWSIQIQVRFRENESLSILDSHRQSGGERAVSTIFYLMALQDLARSPFRVVDEINQGMDPRNERMVHERMVDIACRERTSQYFLITPKLLNNLKFHPKMKIHCIASGEHMPDQDQELNFQKLAEMAVRMKRQQIAL</sequence>
<dbReference type="GO" id="GO:0005634">
    <property type="term" value="C:nucleus"/>
    <property type="evidence" value="ECO:0007669"/>
    <property type="project" value="TreeGrafter"/>
</dbReference>
<evidence type="ECO:0000256" key="4">
    <source>
        <dbReference type="SAM" id="Coils"/>
    </source>
</evidence>
<proteinExistence type="inferred from homology"/>
<reference evidence="7" key="1">
    <citation type="journal article" date="2020" name="Stud. Mycol.">
        <title>101 Dothideomycetes genomes: a test case for predicting lifestyles and emergence of pathogens.</title>
        <authorList>
            <person name="Haridas S."/>
            <person name="Albert R."/>
            <person name="Binder M."/>
            <person name="Bloem J."/>
            <person name="Labutti K."/>
            <person name="Salamov A."/>
            <person name="Andreopoulos B."/>
            <person name="Baker S."/>
            <person name="Barry K."/>
            <person name="Bills G."/>
            <person name="Bluhm B."/>
            <person name="Cannon C."/>
            <person name="Castanera R."/>
            <person name="Culley D."/>
            <person name="Daum C."/>
            <person name="Ezra D."/>
            <person name="Gonzalez J."/>
            <person name="Henrissat B."/>
            <person name="Kuo A."/>
            <person name="Liang C."/>
            <person name="Lipzen A."/>
            <person name="Lutzoni F."/>
            <person name="Magnuson J."/>
            <person name="Mondo S."/>
            <person name="Nolan M."/>
            <person name="Ohm R."/>
            <person name="Pangilinan J."/>
            <person name="Park H.-J."/>
            <person name="Ramirez L."/>
            <person name="Alfaro M."/>
            <person name="Sun H."/>
            <person name="Tritt A."/>
            <person name="Yoshinaga Y."/>
            <person name="Zwiers L.-H."/>
            <person name="Turgeon B."/>
            <person name="Goodwin S."/>
            <person name="Spatafora J."/>
            <person name="Crous P."/>
            <person name="Grigoriev I."/>
        </authorList>
    </citation>
    <scope>NUCLEOTIDE SEQUENCE</scope>
    <source>
        <strain evidence="7">CBS 109.77</strain>
    </source>
</reference>
<evidence type="ECO:0000256" key="3">
    <source>
        <dbReference type="ARBA" id="ARBA00023054"/>
    </source>
</evidence>
<dbReference type="Pfam" id="PF02463">
    <property type="entry name" value="SMC_N"/>
    <property type="match status" value="1"/>
</dbReference>
<evidence type="ECO:0000256" key="1">
    <source>
        <dbReference type="ARBA" id="ARBA00010171"/>
    </source>
</evidence>
<organism evidence="7 8">
    <name type="scientific">Melanomma pulvis-pyrius CBS 109.77</name>
    <dbReference type="NCBI Taxonomy" id="1314802"/>
    <lineage>
        <taxon>Eukaryota</taxon>
        <taxon>Fungi</taxon>
        <taxon>Dikarya</taxon>
        <taxon>Ascomycota</taxon>
        <taxon>Pezizomycotina</taxon>
        <taxon>Dothideomycetes</taxon>
        <taxon>Pleosporomycetidae</taxon>
        <taxon>Pleosporales</taxon>
        <taxon>Melanommataceae</taxon>
        <taxon>Melanomma</taxon>
    </lineage>
</organism>
<comment type="similarity">
    <text evidence="1">Belongs to the SMC family. SMC5 subfamily.</text>
</comment>
<dbReference type="EMBL" id="MU001820">
    <property type="protein sequence ID" value="KAF2796892.1"/>
    <property type="molecule type" value="Genomic_DNA"/>
</dbReference>
<evidence type="ECO:0000313" key="7">
    <source>
        <dbReference type="EMBL" id="KAF2796892.1"/>
    </source>
</evidence>